<gene>
    <name evidence="1" type="ORF">DdX_19950</name>
</gene>
<evidence type="ECO:0000313" key="1">
    <source>
        <dbReference type="EMBL" id="KAI1694757.1"/>
    </source>
</evidence>
<protein>
    <submittedName>
        <fullName evidence="1">Uncharacterized protein</fullName>
    </submittedName>
</protein>
<keyword evidence="2" id="KW-1185">Reference proteome</keyword>
<dbReference type="AlphaFoldDB" id="A0AAD4MMA5"/>
<accession>A0AAD4MMA5</accession>
<proteinExistence type="predicted"/>
<sequence length="376" mass="43508">MRMEIWILFAFFVHEEKKFEAEDRGPLAMHVHMGDHSTGMPPPLTLIVNIFTFFDRNGLEMLAKADDFVKRIVQKHFPSKPYYFMDDVTLEIFRCQDAMAIALTTPKESEDVNPANPSYHLTFNPHRNEWLDEGDCHSVEATRPYLNQFVRVQEAILFFDYVYAYTPEDMSILASLSHVWSGRSIWLLVTWDGNHSRLANDPNFRNNALTSIQNILSNDAIFSCRCLNLYDAAQLVSLQDYSRIYTVDVLLLQIFVCPIPLNIGALLALIERKSQFPKSKTVFVVDISTFDTRLTEVTDAICNSFSSSSTPFAFRLIILDDLENVPIEEFRLEKETTSEFLQLRQMSREESAKIDEACNIEEPEAYKKYVIERSRF</sequence>
<dbReference type="EMBL" id="JAKKPZ010000474">
    <property type="protein sequence ID" value="KAI1694757.1"/>
    <property type="molecule type" value="Genomic_DNA"/>
</dbReference>
<comment type="caution">
    <text evidence="1">The sequence shown here is derived from an EMBL/GenBank/DDBJ whole genome shotgun (WGS) entry which is preliminary data.</text>
</comment>
<reference evidence="1" key="1">
    <citation type="submission" date="2022-01" db="EMBL/GenBank/DDBJ databases">
        <title>Genome Sequence Resource for Two Populations of Ditylenchus destructor, the Migratory Endoparasitic Phytonematode.</title>
        <authorList>
            <person name="Zhang H."/>
            <person name="Lin R."/>
            <person name="Xie B."/>
        </authorList>
    </citation>
    <scope>NUCLEOTIDE SEQUENCE</scope>
    <source>
        <strain evidence="1">BazhouSP</strain>
    </source>
</reference>
<dbReference type="Proteomes" id="UP001201812">
    <property type="component" value="Unassembled WGS sequence"/>
</dbReference>
<name>A0AAD4MMA5_9BILA</name>
<organism evidence="1 2">
    <name type="scientific">Ditylenchus destructor</name>
    <dbReference type="NCBI Taxonomy" id="166010"/>
    <lineage>
        <taxon>Eukaryota</taxon>
        <taxon>Metazoa</taxon>
        <taxon>Ecdysozoa</taxon>
        <taxon>Nematoda</taxon>
        <taxon>Chromadorea</taxon>
        <taxon>Rhabditida</taxon>
        <taxon>Tylenchina</taxon>
        <taxon>Tylenchomorpha</taxon>
        <taxon>Sphaerularioidea</taxon>
        <taxon>Anguinidae</taxon>
        <taxon>Anguininae</taxon>
        <taxon>Ditylenchus</taxon>
    </lineage>
</organism>
<evidence type="ECO:0000313" key="2">
    <source>
        <dbReference type="Proteomes" id="UP001201812"/>
    </source>
</evidence>